<feature type="compositionally biased region" description="Polar residues" evidence="3">
    <location>
        <begin position="19"/>
        <end position="33"/>
    </location>
</feature>
<dbReference type="GO" id="GO:0000976">
    <property type="term" value="F:transcription cis-regulatory region binding"/>
    <property type="evidence" value="ECO:0007669"/>
    <property type="project" value="TreeGrafter"/>
</dbReference>
<feature type="transmembrane region" description="Helical" evidence="4">
    <location>
        <begin position="222"/>
        <end position="240"/>
    </location>
</feature>
<feature type="region of interest" description="Disordered" evidence="3">
    <location>
        <begin position="1"/>
        <end position="53"/>
    </location>
</feature>
<dbReference type="EMBL" id="CP089277">
    <property type="protein sequence ID" value="USP78610.1"/>
    <property type="molecule type" value="Genomic_DNA"/>
</dbReference>
<accession>A0A9Q9DU39</accession>
<dbReference type="InterPro" id="IPR021858">
    <property type="entry name" value="Fun_TF"/>
</dbReference>
<evidence type="ECO:0000256" key="2">
    <source>
        <dbReference type="ARBA" id="ARBA00023242"/>
    </source>
</evidence>
<dbReference type="GO" id="GO:0045944">
    <property type="term" value="P:positive regulation of transcription by RNA polymerase II"/>
    <property type="evidence" value="ECO:0007669"/>
    <property type="project" value="TreeGrafter"/>
</dbReference>
<dbReference type="PANTHER" id="PTHR37534:SF17">
    <property type="entry name" value="ZN(2)-C6 FUNGAL-TYPE DOMAIN-CONTAINING PROTEIN"/>
    <property type="match status" value="1"/>
</dbReference>
<feature type="compositionally biased region" description="Polar residues" evidence="3">
    <location>
        <begin position="43"/>
        <end position="53"/>
    </location>
</feature>
<dbReference type="AlphaFoldDB" id="A0A9Q9DU39"/>
<dbReference type="GO" id="GO:0005634">
    <property type="term" value="C:nucleus"/>
    <property type="evidence" value="ECO:0007669"/>
    <property type="project" value="UniProtKB-SubCell"/>
</dbReference>
<evidence type="ECO:0000256" key="1">
    <source>
        <dbReference type="ARBA" id="ARBA00004123"/>
    </source>
</evidence>
<name>A0A9Q9DU39_CURCL</name>
<keyword evidence="2" id="KW-0539">Nucleus</keyword>
<organism evidence="5 6">
    <name type="scientific">Curvularia clavata</name>
    <dbReference type="NCBI Taxonomy" id="95742"/>
    <lineage>
        <taxon>Eukaryota</taxon>
        <taxon>Fungi</taxon>
        <taxon>Dikarya</taxon>
        <taxon>Ascomycota</taxon>
        <taxon>Pezizomycotina</taxon>
        <taxon>Dothideomycetes</taxon>
        <taxon>Pleosporomycetidae</taxon>
        <taxon>Pleosporales</taxon>
        <taxon>Pleosporineae</taxon>
        <taxon>Pleosporaceae</taxon>
        <taxon>Curvularia</taxon>
    </lineage>
</organism>
<dbReference type="Pfam" id="PF11951">
    <property type="entry name" value="Fungal_trans_2"/>
    <property type="match status" value="1"/>
</dbReference>
<evidence type="ECO:0000256" key="4">
    <source>
        <dbReference type="SAM" id="Phobius"/>
    </source>
</evidence>
<dbReference type="Proteomes" id="UP001056012">
    <property type="component" value="Chromosome 4"/>
</dbReference>
<comment type="subcellular location">
    <subcellularLocation>
        <location evidence="1">Nucleus</location>
    </subcellularLocation>
</comment>
<keyword evidence="4" id="KW-1133">Transmembrane helix</keyword>
<dbReference type="GO" id="GO:0003700">
    <property type="term" value="F:DNA-binding transcription factor activity"/>
    <property type="evidence" value="ECO:0007669"/>
    <property type="project" value="TreeGrafter"/>
</dbReference>
<evidence type="ECO:0000256" key="3">
    <source>
        <dbReference type="SAM" id="MobiDB-lite"/>
    </source>
</evidence>
<reference evidence="5" key="1">
    <citation type="submission" date="2021-12" db="EMBL/GenBank/DDBJ databases">
        <title>Curvularia clavata genome.</title>
        <authorList>
            <person name="Cao Y."/>
        </authorList>
    </citation>
    <scope>NUCLEOTIDE SEQUENCE</scope>
    <source>
        <strain evidence="5">Yc1106</strain>
    </source>
</reference>
<keyword evidence="6" id="KW-1185">Reference proteome</keyword>
<evidence type="ECO:0000313" key="6">
    <source>
        <dbReference type="Proteomes" id="UP001056012"/>
    </source>
</evidence>
<dbReference type="PANTHER" id="PTHR37534">
    <property type="entry name" value="TRANSCRIPTIONAL ACTIVATOR PROTEIN UGA3"/>
    <property type="match status" value="1"/>
</dbReference>
<evidence type="ECO:0000313" key="5">
    <source>
        <dbReference type="EMBL" id="USP78610.1"/>
    </source>
</evidence>
<proteinExistence type="predicted"/>
<sequence>MATRSSGRTPKVKGGYPTGVTNARNDALTATESNHNRDRQKSQHNSPARNSHESLFSQGTIAFDLGLTNDIDIDGTIYVPHSQATSSYVNTQVSVICMFDVDSQTGDDYVSDWEWLDPKHSPMAALQSLPLTTTFMLQYFSETVAVELVTIDDERNGWRSIVLPLAHKYDLIANSVQAAAAFHFSDNVSRHLGHPRDFYNRAIDGLRQNQELSAYDARKKHVILISLLVLLVVTMVNGSSDFRSIFRLLETAWEAGGGDEELGQGELGLFVIRQYLKFRGYAAPALSRSQGVEVLSHTAFKRPLDSRGWDDFRSYIPLYPEHHEAMSLICDLMEQACALYIERVALGCGAGPLTERVERLKTTMEAFPTGSPLEHVLVWVCFFGAVESSTEGQHEYFIQKLMLHHQRNGFANITNAIEYLQQRRSKEGTLLAWHEDFPTLPFFVV</sequence>
<protein>
    <submittedName>
        <fullName evidence="5">Uncharacterized protein</fullName>
    </submittedName>
</protein>
<dbReference type="VEuPathDB" id="FungiDB:yc1106_05884"/>
<keyword evidence="4" id="KW-0472">Membrane</keyword>
<keyword evidence="4" id="KW-0812">Transmembrane</keyword>
<gene>
    <name evidence="5" type="ORF">yc1106_05884</name>
</gene>
<dbReference type="OrthoDB" id="5386330at2759"/>